<reference evidence="1" key="1">
    <citation type="submission" date="2015-12" db="EMBL/GenBank/DDBJ databases">
        <title>Update maize B73 reference genome by single molecule sequencing technologies.</title>
        <authorList>
            <consortium name="Maize Genome Sequencing Project"/>
            <person name="Ware D."/>
        </authorList>
    </citation>
    <scope>NUCLEOTIDE SEQUENCE</scope>
    <source>
        <tissue evidence="1">Seedling</tissue>
    </source>
</reference>
<name>A0A1D6LQL4_MAIZE</name>
<dbReference type="EMBL" id="CM000782">
    <property type="protein sequence ID" value="AQK81776.1"/>
    <property type="molecule type" value="Genomic_DNA"/>
</dbReference>
<gene>
    <name evidence="1" type="ORF">ZEAMMB73_Zm00001d036723</name>
</gene>
<evidence type="ECO:0000313" key="1">
    <source>
        <dbReference type="EMBL" id="AQK81776.1"/>
    </source>
</evidence>
<accession>A0A1D6LQL4</accession>
<sequence>MSSQSAVQKIRSRRTKVGEARSLDQVNFLPERGSSFRSKSLSSRLNLPIIALSRLSLLLSSALYIRLKSPPIIHGPRHCDRIRRSSLRN</sequence>
<dbReference type="AlphaFoldDB" id="A0A1D6LQL4"/>
<proteinExistence type="predicted"/>
<protein>
    <submittedName>
        <fullName evidence="1">Uncharacterized protein</fullName>
    </submittedName>
</protein>
<organism evidence="1">
    <name type="scientific">Zea mays</name>
    <name type="common">Maize</name>
    <dbReference type="NCBI Taxonomy" id="4577"/>
    <lineage>
        <taxon>Eukaryota</taxon>
        <taxon>Viridiplantae</taxon>
        <taxon>Streptophyta</taxon>
        <taxon>Embryophyta</taxon>
        <taxon>Tracheophyta</taxon>
        <taxon>Spermatophyta</taxon>
        <taxon>Magnoliopsida</taxon>
        <taxon>Liliopsida</taxon>
        <taxon>Poales</taxon>
        <taxon>Poaceae</taxon>
        <taxon>PACMAD clade</taxon>
        <taxon>Panicoideae</taxon>
        <taxon>Andropogonodae</taxon>
        <taxon>Andropogoneae</taxon>
        <taxon>Tripsacinae</taxon>
        <taxon>Zea</taxon>
    </lineage>
</organism>